<organism evidence="1 2">
    <name type="scientific">Romanomermis culicivorax</name>
    <name type="common">Nematode worm</name>
    <dbReference type="NCBI Taxonomy" id="13658"/>
    <lineage>
        <taxon>Eukaryota</taxon>
        <taxon>Metazoa</taxon>
        <taxon>Ecdysozoa</taxon>
        <taxon>Nematoda</taxon>
        <taxon>Enoplea</taxon>
        <taxon>Dorylaimia</taxon>
        <taxon>Mermithida</taxon>
        <taxon>Mermithoidea</taxon>
        <taxon>Mermithidae</taxon>
        <taxon>Romanomermis</taxon>
    </lineage>
</organism>
<proteinExistence type="predicted"/>
<evidence type="ECO:0000313" key="2">
    <source>
        <dbReference type="WBParaSite" id="nRc.2.0.1.t07131-RA"/>
    </source>
</evidence>
<protein>
    <submittedName>
        <fullName evidence="2">Uncharacterized protein</fullName>
    </submittedName>
</protein>
<accession>A0A915HZ59</accession>
<evidence type="ECO:0000313" key="1">
    <source>
        <dbReference type="Proteomes" id="UP000887565"/>
    </source>
</evidence>
<reference evidence="2" key="1">
    <citation type="submission" date="2022-11" db="UniProtKB">
        <authorList>
            <consortium name="WormBaseParasite"/>
        </authorList>
    </citation>
    <scope>IDENTIFICATION</scope>
</reference>
<dbReference type="Proteomes" id="UP000887565">
    <property type="component" value="Unplaced"/>
</dbReference>
<dbReference type="AlphaFoldDB" id="A0A915HZ59"/>
<keyword evidence="1" id="KW-1185">Reference proteome</keyword>
<name>A0A915HZ59_ROMCU</name>
<sequence>MVKNVNNFGASRLFTVFLDKNYFLEPCWVFEDDHKNTGSTSFIIAKYPLAFNMTAMMMFSASKLALFIFNCDTVATHLFSIINHGVEENFLTEACPINNRFVGLYPQFPFDVQQQAIVDIQMGQAKN</sequence>
<dbReference type="WBParaSite" id="nRc.2.0.1.t07131-RA">
    <property type="protein sequence ID" value="nRc.2.0.1.t07131-RA"/>
    <property type="gene ID" value="nRc.2.0.1.g07131"/>
</dbReference>